<evidence type="ECO:0000313" key="2">
    <source>
        <dbReference type="Proteomes" id="UP000693970"/>
    </source>
</evidence>
<evidence type="ECO:0000313" key="1">
    <source>
        <dbReference type="EMBL" id="KAG7362813.1"/>
    </source>
</evidence>
<reference evidence="1" key="1">
    <citation type="journal article" date="2021" name="Sci. Rep.">
        <title>Diploid genomic architecture of Nitzschia inconspicua, an elite biomass production diatom.</title>
        <authorList>
            <person name="Oliver A."/>
            <person name="Podell S."/>
            <person name="Pinowska A."/>
            <person name="Traller J.C."/>
            <person name="Smith S.R."/>
            <person name="McClure R."/>
            <person name="Beliaev A."/>
            <person name="Bohutskyi P."/>
            <person name="Hill E.A."/>
            <person name="Rabines A."/>
            <person name="Zheng H."/>
            <person name="Allen L.Z."/>
            <person name="Kuo A."/>
            <person name="Grigoriev I.V."/>
            <person name="Allen A.E."/>
            <person name="Hazlebeck D."/>
            <person name="Allen E.E."/>
        </authorList>
    </citation>
    <scope>NUCLEOTIDE SEQUENCE</scope>
    <source>
        <strain evidence="1">Hildebrandi</strain>
    </source>
</reference>
<proteinExistence type="predicted"/>
<accession>A0A9K3LIT3</accession>
<dbReference type="AlphaFoldDB" id="A0A9K3LIT3"/>
<sequence>MVLMKEVFGTPDHARLSFAVDMDFQLVVSLEKRLDRSLGITIYDDRPTWLSYTRKCVALYFDAWDPSNNETDKRLCRCQITGERGDQSEIVCFNLFDEVDSLLPEAEINERMNVPECKSPRNYFLLSKGILQAYLDLRVCFLFNEATNLFYLRLLDPRLQSEPIFEGSDRMIGEYDRSVLCIPRYSEHPYRTATEILASAAYENAMNLEWLNSRHSASLASRMKKLIPRTVRRSMRRIWRCFGGSHQGQGTTSDDASTGYASVEETINLSDESTTGSQLSDSEIIDSSFFEDGIDKDNFDRISYEDEPSFVREESRTDSFLSIPSFASSHTEDDVNFEHLLQGALRPEDPSTSTLLQSKHEYARLDKTSNCDLWVELAYIEYQQAQKLSMEIASIDSQTCIASSTTTTVAGSDRFGADLLSSHDYSLAKLTERCERLEKLYLEYVRQPLQD</sequence>
<protein>
    <submittedName>
        <fullName evidence="1">Uncharacterized protein</fullName>
    </submittedName>
</protein>
<organism evidence="1 2">
    <name type="scientific">Nitzschia inconspicua</name>
    <dbReference type="NCBI Taxonomy" id="303405"/>
    <lineage>
        <taxon>Eukaryota</taxon>
        <taxon>Sar</taxon>
        <taxon>Stramenopiles</taxon>
        <taxon>Ochrophyta</taxon>
        <taxon>Bacillariophyta</taxon>
        <taxon>Bacillariophyceae</taxon>
        <taxon>Bacillariophycidae</taxon>
        <taxon>Bacillariales</taxon>
        <taxon>Bacillariaceae</taxon>
        <taxon>Nitzschia</taxon>
    </lineage>
</organism>
<dbReference type="OrthoDB" id="10684549at2759"/>
<name>A0A9K3LIT3_9STRA</name>
<keyword evidence="2" id="KW-1185">Reference proteome</keyword>
<dbReference type="Proteomes" id="UP000693970">
    <property type="component" value="Unassembled WGS sequence"/>
</dbReference>
<comment type="caution">
    <text evidence="1">The sequence shown here is derived from an EMBL/GenBank/DDBJ whole genome shotgun (WGS) entry which is preliminary data.</text>
</comment>
<gene>
    <name evidence="1" type="ORF">IV203_026173</name>
</gene>
<dbReference type="EMBL" id="JAGRRH010000010">
    <property type="protein sequence ID" value="KAG7362813.1"/>
    <property type="molecule type" value="Genomic_DNA"/>
</dbReference>
<reference evidence="1" key="2">
    <citation type="submission" date="2021-04" db="EMBL/GenBank/DDBJ databases">
        <authorList>
            <person name="Podell S."/>
        </authorList>
    </citation>
    <scope>NUCLEOTIDE SEQUENCE</scope>
    <source>
        <strain evidence="1">Hildebrandi</strain>
    </source>
</reference>